<sequence length="74" mass="8302">MGTAAKCLELLLRSPMSVKYLAFELGVSRRQAYRVLKFLKENGYVGRMGDVFTISNTSLSKAILDAASRYSFEM</sequence>
<reference evidence="3" key="1">
    <citation type="journal article" date="2020" name="mSystems">
        <title>Genome- and Community-Level Interaction Insights into Carbon Utilization and Element Cycling Functions of Hydrothermarchaeota in Hydrothermal Sediment.</title>
        <authorList>
            <person name="Zhou Z."/>
            <person name="Liu Y."/>
            <person name="Xu W."/>
            <person name="Pan J."/>
            <person name="Luo Z.H."/>
            <person name="Li M."/>
        </authorList>
    </citation>
    <scope>NUCLEOTIDE SEQUENCE [LARGE SCALE GENOMIC DNA]</scope>
    <source>
        <strain evidence="3">SpSt-613</strain>
        <strain evidence="2">SpSt-669</strain>
    </source>
</reference>
<dbReference type="Pfam" id="PF08279">
    <property type="entry name" value="HTH_11"/>
    <property type="match status" value="1"/>
</dbReference>
<evidence type="ECO:0000259" key="1">
    <source>
        <dbReference type="Pfam" id="PF08279"/>
    </source>
</evidence>
<feature type="domain" description="Helix-turn-helix type 11" evidence="1">
    <location>
        <begin position="8"/>
        <end position="44"/>
    </location>
</feature>
<dbReference type="InterPro" id="IPR036390">
    <property type="entry name" value="WH_DNA-bd_sf"/>
</dbReference>
<protein>
    <submittedName>
        <fullName evidence="3">Helix-turn-helix domain-containing protein</fullName>
    </submittedName>
</protein>
<dbReference type="SUPFAM" id="SSF46785">
    <property type="entry name" value="Winged helix' DNA-binding domain"/>
    <property type="match status" value="1"/>
</dbReference>
<evidence type="ECO:0000313" key="2">
    <source>
        <dbReference type="EMBL" id="HGL40077.1"/>
    </source>
</evidence>
<proteinExistence type="predicted"/>
<name>A0A7C4E019_CALS0</name>
<dbReference type="AlphaFoldDB" id="A0A7C4E019"/>
<dbReference type="EMBL" id="DTAD01000034">
    <property type="protein sequence ID" value="HGN90225.1"/>
    <property type="molecule type" value="Genomic_DNA"/>
</dbReference>
<accession>A0A7C4E019</accession>
<organism evidence="3">
    <name type="scientific">Caldiarchaeum subterraneum</name>
    <dbReference type="NCBI Taxonomy" id="311458"/>
    <lineage>
        <taxon>Archaea</taxon>
        <taxon>Nitrososphaerota</taxon>
        <taxon>Candidatus Caldarchaeales</taxon>
        <taxon>Candidatus Caldarchaeaceae</taxon>
        <taxon>Candidatus Caldarchaeum</taxon>
    </lineage>
</organism>
<comment type="caution">
    <text evidence="3">The sequence shown here is derived from an EMBL/GenBank/DDBJ whole genome shotgun (WGS) entry which is preliminary data.</text>
</comment>
<evidence type="ECO:0000313" key="3">
    <source>
        <dbReference type="EMBL" id="HGN90225.1"/>
    </source>
</evidence>
<gene>
    <name evidence="3" type="ORF">ENT82_03730</name>
    <name evidence="2" type="ORF">ENU43_00170</name>
</gene>
<dbReference type="EMBL" id="DTCM01000003">
    <property type="protein sequence ID" value="HGL40077.1"/>
    <property type="molecule type" value="Genomic_DNA"/>
</dbReference>
<dbReference type="InterPro" id="IPR013196">
    <property type="entry name" value="HTH_11"/>
</dbReference>
<dbReference type="InterPro" id="IPR036388">
    <property type="entry name" value="WH-like_DNA-bd_sf"/>
</dbReference>
<dbReference type="Gene3D" id="1.10.10.10">
    <property type="entry name" value="Winged helix-like DNA-binding domain superfamily/Winged helix DNA-binding domain"/>
    <property type="match status" value="1"/>
</dbReference>